<dbReference type="SUPFAM" id="SSF55874">
    <property type="entry name" value="ATPase domain of HSP90 chaperone/DNA topoisomerase II/histidine kinase"/>
    <property type="match status" value="1"/>
</dbReference>
<name>A0ABN6F4M5_9BACT</name>
<dbReference type="RefSeq" id="WP_236892570.1">
    <property type="nucleotide sequence ID" value="NZ_AP024488.1"/>
</dbReference>
<evidence type="ECO:0000256" key="1">
    <source>
        <dbReference type="SAM" id="Coils"/>
    </source>
</evidence>
<reference evidence="4 5" key="1">
    <citation type="submission" date="2021-02" db="EMBL/GenBank/DDBJ databases">
        <title>Complete genome of Desulfoluna sp. strain ASN36.</title>
        <authorList>
            <person name="Takahashi A."/>
            <person name="Kojima H."/>
            <person name="Fukui M."/>
        </authorList>
    </citation>
    <scope>NUCLEOTIDE SEQUENCE [LARGE SCALE GENOMIC DNA]</scope>
    <source>
        <strain evidence="4 5">ASN36</strain>
    </source>
</reference>
<keyword evidence="5" id="KW-1185">Reference proteome</keyword>
<dbReference type="Gene3D" id="3.30.565.10">
    <property type="entry name" value="Histidine kinase-like ATPase, C-terminal domain"/>
    <property type="match status" value="1"/>
</dbReference>
<dbReference type="InterPro" id="IPR036890">
    <property type="entry name" value="HATPase_C_sf"/>
</dbReference>
<gene>
    <name evidence="4" type="ORF">DSLASN_18640</name>
</gene>
<dbReference type="EMBL" id="AP024488">
    <property type="protein sequence ID" value="BCS96232.1"/>
    <property type="molecule type" value="Genomic_DNA"/>
</dbReference>
<feature type="coiled-coil region" evidence="1">
    <location>
        <begin position="136"/>
        <end position="175"/>
    </location>
</feature>
<evidence type="ECO:0000313" key="5">
    <source>
        <dbReference type="Proteomes" id="UP001320148"/>
    </source>
</evidence>
<evidence type="ECO:0000259" key="3">
    <source>
        <dbReference type="Pfam" id="PF06580"/>
    </source>
</evidence>
<dbReference type="Pfam" id="PF06580">
    <property type="entry name" value="His_kinase"/>
    <property type="match status" value="1"/>
</dbReference>
<keyword evidence="2" id="KW-1133">Transmembrane helix</keyword>
<dbReference type="InterPro" id="IPR050640">
    <property type="entry name" value="Bact_2-comp_sensor_kinase"/>
</dbReference>
<keyword evidence="2" id="KW-0812">Transmembrane</keyword>
<accession>A0ABN6F4M5</accession>
<dbReference type="Proteomes" id="UP001320148">
    <property type="component" value="Chromosome"/>
</dbReference>
<proteinExistence type="predicted"/>
<feature type="transmembrane region" description="Helical" evidence="2">
    <location>
        <begin position="48"/>
        <end position="73"/>
    </location>
</feature>
<feature type="transmembrane region" description="Helical" evidence="2">
    <location>
        <begin position="85"/>
        <end position="103"/>
    </location>
</feature>
<evidence type="ECO:0000313" key="4">
    <source>
        <dbReference type="EMBL" id="BCS96232.1"/>
    </source>
</evidence>
<keyword evidence="1" id="KW-0175">Coiled coil</keyword>
<protein>
    <recommendedName>
        <fullName evidence="3">Signal transduction histidine kinase internal region domain-containing protein</fullName>
    </recommendedName>
</protein>
<keyword evidence="2" id="KW-0472">Membrane</keyword>
<feature type="transmembrane region" description="Helical" evidence="2">
    <location>
        <begin position="21"/>
        <end position="42"/>
    </location>
</feature>
<organism evidence="4 5">
    <name type="scientific">Desulfoluna limicola</name>
    <dbReference type="NCBI Taxonomy" id="2810562"/>
    <lineage>
        <taxon>Bacteria</taxon>
        <taxon>Pseudomonadati</taxon>
        <taxon>Thermodesulfobacteriota</taxon>
        <taxon>Desulfobacteria</taxon>
        <taxon>Desulfobacterales</taxon>
        <taxon>Desulfolunaceae</taxon>
        <taxon>Desulfoluna</taxon>
    </lineage>
</organism>
<evidence type="ECO:0000256" key="2">
    <source>
        <dbReference type="SAM" id="Phobius"/>
    </source>
</evidence>
<dbReference type="PANTHER" id="PTHR34220:SF9">
    <property type="entry name" value="SIGNAL TRANSDUCTION HISTIDINE KINASE INTERNAL REGION DOMAIN-CONTAINING PROTEIN"/>
    <property type="match status" value="1"/>
</dbReference>
<dbReference type="InterPro" id="IPR010559">
    <property type="entry name" value="Sig_transdc_His_kin_internal"/>
</dbReference>
<feature type="transmembrane region" description="Helical" evidence="2">
    <location>
        <begin position="118"/>
        <end position="137"/>
    </location>
</feature>
<feature type="domain" description="Signal transduction histidine kinase internal region" evidence="3">
    <location>
        <begin position="168"/>
        <end position="246"/>
    </location>
</feature>
<sequence length="357" mass="39590">MDRSEVNVRKSFRFRDHAGLIARKYASAVITVTVIVMLSSMMGFGEGFATNFIIGQCVGTCAFAFTFTALVFLRWKGPLVQMSGAALAMAAGACAGIIFGAFISGKDLFFYLPERSELIVQVVILTVMGGSLFRFILNSQEKIRQARERIQTEKIKRLTIEKKVVETNLRLLQAQIEPHFLFNTLSNILSLLDTDVDRGKVMINDLISYLRISLYKTREDMATIGQEMEMTRAYLNIFKIRMGERLSYAIDIPESLRGIPFPPMLIQPLVENAIQHGLEPRIEGGCIRIAASAMPGKLRIDVADSGLGFHGGSHWGVGLTNIKERLDTLYDGKARLVLEENSPNGLLASIEVPHDAG</sequence>
<dbReference type="PANTHER" id="PTHR34220">
    <property type="entry name" value="SENSOR HISTIDINE KINASE YPDA"/>
    <property type="match status" value="1"/>
</dbReference>